<dbReference type="CDD" id="cd07249">
    <property type="entry name" value="MMCE"/>
    <property type="match status" value="1"/>
</dbReference>
<evidence type="ECO:0000256" key="2">
    <source>
        <dbReference type="ARBA" id="ARBA00022723"/>
    </source>
</evidence>
<accession>H1XU42</accession>
<dbReference type="Proteomes" id="UP000004671">
    <property type="component" value="Chromosome"/>
</dbReference>
<dbReference type="PANTHER" id="PTHR43048:SF3">
    <property type="entry name" value="METHYLMALONYL-COA EPIMERASE, MITOCHONDRIAL"/>
    <property type="match status" value="1"/>
</dbReference>
<dbReference type="EMBL" id="CP018099">
    <property type="protein sequence ID" value="APF16861.1"/>
    <property type="molecule type" value="Genomic_DNA"/>
</dbReference>
<dbReference type="GO" id="GO:0004493">
    <property type="term" value="F:methylmalonyl-CoA epimerase activity"/>
    <property type="evidence" value="ECO:0007669"/>
    <property type="project" value="TreeGrafter"/>
</dbReference>
<reference evidence="4 7" key="2">
    <citation type="submission" date="2016-11" db="EMBL/GenBank/DDBJ databases">
        <title>Genomic analysis of Caldithrix abyssi and proposal of a novel bacterial phylum Caldithrichaeota.</title>
        <authorList>
            <person name="Kublanov I."/>
            <person name="Sigalova O."/>
            <person name="Gavrilov S."/>
            <person name="Lebedinsky A."/>
            <person name="Ivanova N."/>
            <person name="Daum C."/>
            <person name="Reddy T."/>
            <person name="Klenk H.P."/>
            <person name="Goker M."/>
            <person name="Reva O."/>
            <person name="Miroshnichenko M."/>
            <person name="Kyprides N."/>
            <person name="Woyke T."/>
            <person name="Gelfand M."/>
        </authorList>
    </citation>
    <scope>NUCLEOTIDE SEQUENCE [LARGE SCALE GENOMIC DNA]</scope>
    <source>
        <strain evidence="4 7">LF13</strain>
    </source>
</reference>
<dbReference type="STRING" id="880073.Cabys_110"/>
<organism evidence="5 6">
    <name type="scientific">Caldithrix abyssi DSM 13497</name>
    <dbReference type="NCBI Taxonomy" id="880073"/>
    <lineage>
        <taxon>Bacteria</taxon>
        <taxon>Pseudomonadati</taxon>
        <taxon>Calditrichota</taxon>
        <taxon>Calditrichia</taxon>
        <taxon>Calditrichales</taxon>
        <taxon>Calditrichaceae</taxon>
        <taxon>Caldithrix</taxon>
    </lineage>
</organism>
<evidence type="ECO:0000313" key="6">
    <source>
        <dbReference type="Proteomes" id="UP000004671"/>
    </source>
</evidence>
<keyword evidence="2" id="KW-0479">Metal-binding</keyword>
<dbReference type="GO" id="GO:0046491">
    <property type="term" value="P:L-methylmalonyl-CoA metabolic process"/>
    <property type="evidence" value="ECO:0007669"/>
    <property type="project" value="TreeGrafter"/>
</dbReference>
<name>H1XU42_CALAY</name>
<evidence type="ECO:0000313" key="4">
    <source>
        <dbReference type="EMBL" id="APF16861.1"/>
    </source>
</evidence>
<dbReference type="SUPFAM" id="SSF54593">
    <property type="entry name" value="Glyoxalase/Bleomycin resistance protein/Dihydroxybiphenyl dioxygenase"/>
    <property type="match status" value="1"/>
</dbReference>
<dbReference type="InterPro" id="IPR037523">
    <property type="entry name" value="VOC_core"/>
</dbReference>
<dbReference type="KEGG" id="caby:Cabys_110"/>
<evidence type="ECO:0000313" key="7">
    <source>
        <dbReference type="Proteomes" id="UP000183868"/>
    </source>
</evidence>
<dbReference type="EMBL" id="CM001402">
    <property type="protein sequence ID" value="EHO40485.1"/>
    <property type="molecule type" value="Genomic_DNA"/>
</dbReference>
<dbReference type="Pfam" id="PF13669">
    <property type="entry name" value="Glyoxalase_4"/>
    <property type="match status" value="1"/>
</dbReference>
<sequence>MITQINHIGIAVHSLEEQVPFYRDVLGLNYLGEEIVEDQKVRVAMFKVGEVKIELLEPTDPSSPIAAFLSKKGEGIHHVAFQTDNIEEQLNDLKNKQIRLIDEQPRIGAHQTKIAFIHPKASGKVLMEICQPGGDEK</sequence>
<dbReference type="PaxDb" id="880073-Calab_0848"/>
<dbReference type="RefSeq" id="WP_006927482.1">
    <property type="nucleotide sequence ID" value="NZ_CM001402.1"/>
</dbReference>
<dbReference type="HOGENOM" id="CLU_046006_5_2_0"/>
<reference evidence="5 6" key="1">
    <citation type="submission" date="2011-09" db="EMBL/GenBank/DDBJ databases">
        <title>The permanent draft genome of Caldithrix abyssi DSM 13497.</title>
        <authorList>
            <consortium name="US DOE Joint Genome Institute (JGI-PGF)"/>
            <person name="Lucas S."/>
            <person name="Han J."/>
            <person name="Lapidus A."/>
            <person name="Bruce D."/>
            <person name="Goodwin L."/>
            <person name="Pitluck S."/>
            <person name="Peters L."/>
            <person name="Kyrpides N."/>
            <person name="Mavromatis K."/>
            <person name="Ivanova N."/>
            <person name="Mikhailova N."/>
            <person name="Chertkov O."/>
            <person name="Detter J.C."/>
            <person name="Tapia R."/>
            <person name="Han C."/>
            <person name="Land M."/>
            <person name="Hauser L."/>
            <person name="Markowitz V."/>
            <person name="Cheng J.-F."/>
            <person name="Hugenholtz P."/>
            <person name="Woyke T."/>
            <person name="Wu D."/>
            <person name="Spring S."/>
            <person name="Brambilla E."/>
            <person name="Klenk H.-P."/>
            <person name="Eisen J.A."/>
        </authorList>
    </citation>
    <scope>NUCLEOTIDE SEQUENCE [LARGE SCALE GENOMIC DNA]</scope>
    <source>
        <strain evidence="5 6">DSM 13497</strain>
    </source>
</reference>
<evidence type="ECO:0000259" key="3">
    <source>
        <dbReference type="PROSITE" id="PS51819"/>
    </source>
</evidence>
<dbReference type="Gene3D" id="3.10.180.10">
    <property type="entry name" value="2,3-Dihydroxybiphenyl 1,2-Dioxygenase, domain 1"/>
    <property type="match status" value="1"/>
</dbReference>
<dbReference type="Proteomes" id="UP000183868">
    <property type="component" value="Chromosome"/>
</dbReference>
<dbReference type="NCBIfam" id="TIGR03081">
    <property type="entry name" value="metmalonyl_epim"/>
    <property type="match status" value="1"/>
</dbReference>
<dbReference type="GO" id="GO:0046872">
    <property type="term" value="F:metal ion binding"/>
    <property type="evidence" value="ECO:0007669"/>
    <property type="project" value="UniProtKB-KW"/>
</dbReference>
<gene>
    <name evidence="4" type="ORF">Cabys_110</name>
    <name evidence="5" type="ORF">Calab_0848</name>
</gene>
<keyword evidence="6" id="KW-1185">Reference proteome</keyword>
<proteinExistence type="inferred from homology"/>
<feature type="domain" description="VOC" evidence="3">
    <location>
        <begin position="4"/>
        <end position="132"/>
    </location>
</feature>
<dbReference type="eggNOG" id="COG0346">
    <property type="taxonomic scope" value="Bacteria"/>
</dbReference>
<dbReference type="AlphaFoldDB" id="H1XU42"/>
<dbReference type="InterPro" id="IPR029068">
    <property type="entry name" value="Glyas_Bleomycin-R_OHBP_Dase"/>
</dbReference>
<protein>
    <submittedName>
        <fullName evidence="5">Methylmalonyl-CoA epimerase</fullName>
    </submittedName>
</protein>
<comment type="similarity">
    <text evidence="1">Belongs to the methylmalonyl-CoA epimerase family.</text>
</comment>
<dbReference type="InParanoid" id="H1XU42"/>
<dbReference type="PROSITE" id="PS51819">
    <property type="entry name" value="VOC"/>
    <property type="match status" value="1"/>
</dbReference>
<evidence type="ECO:0000313" key="5">
    <source>
        <dbReference type="EMBL" id="EHO40485.1"/>
    </source>
</evidence>
<dbReference type="PANTHER" id="PTHR43048">
    <property type="entry name" value="METHYLMALONYL-COA EPIMERASE"/>
    <property type="match status" value="1"/>
</dbReference>
<dbReference type="OrthoDB" id="9788468at2"/>
<dbReference type="InterPro" id="IPR017515">
    <property type="entry name" value="MeMalonyl-CoA_epimerase"/>
</dbReference>
<dbReference type="InterPro" id="IPR051785">
    <property type="entry name" value="MMCE/EMCE_epimerase"/>
</dbReference>
<evidence type="ECO:0000256" key="1">
    <source>
        <dbReference type="ARBA" id="ARBA00009308"/>
    </source>
</evidence>